<evidence type="ECO:0000256" key="3">
    <source>
        <dbReference type="ARBA" id="ARBA00022737"/>
    </source>
</evidence>
<dbReference type="GO" id="GO:0000122">
    <property type="term" value="P:negative regulation of transcription by RNA polymerase II"/>
    <property type="evidence" value="ECO:0007669"/>
    <property type="project" value="TreeGrafter"/>
</dbReference>
<reference evidence="11" key="1">
    <citation type="submission" date="2021-03" db="EMBL/GenBank/DDBJ databases">
        <authorList>
            <person name="Li Z."/>
            <person name="Yang C."/>
        </authorList>
    </citation>
    <scope>NUCLEOTIDE SEQUENCE</scope>
    <source>
        <strain evidence="11">Dzin_1.0</strain>
        <tissue evidence="11">Leaf</tissue>
    </source>
</reference>
<feature type="compositionally biased region" description="Acidic residues" evidence="9">
    <location>
        <begin position="1039"/>
        <end position="1049"/>
    </location>
</feature>
<dbReference type="FunFam" id="1.20.1160.11:FF:000001">
    <property type="entry name" value="Paired amphipathic helix protein Sin3"/>
    <property type="match status" value="1"/>
</dbReference>
<feature type="compositionally biased region" description="Basic and acidic residues" evidence="9">
    <location>
        <begin position="422"/>
        <end position="454"/>
    </location>
</feature>
<dbReference type="InterPro" id="IPR031693">
    <property type="entry name" value="Sin3_C"/>
</dbReference>
<protein>
    <recommendedName>
        <fullName evidence="10">Histone deacetylase interacting domain-containing protein</fullName>
    </recommendedName>
</protein>
<keyword evidence="4" id="KW-0805">Transcription regulation</keyword>
<feature type="compositionally biased region" description="Acidic residues" evidence="9">
    <location>
        <begin position="1084"/>
        <end position="1095"/>
    </location>
</feature>
<keyword evidence="3" id="KW-0677">Repeat</keyword>
<evidence type="ECO:0000256" key="1">
    <source>
        <dbReference type="ARBA" id="ARBA00004123"/>
    </source>
</evidence>
<proteinExistence type="predicted"/>
<feature type="region of interest" description="Disordered" evidence="9">
    <location>
        <begin position="421"/>
        <end position="454"/>
    </location>
</feature>
<feature type="compositionally biased region" description="Basic and acidic residues" evidence="9">
    <location>
        <begin position="223"/>
        <end position="285"/>
    </location>
</feature>
<dbReference type="PANTHER" id="PTHR12346">
    <property type="entry name" value="SIN3B-RELATED"/>
    <property type="match status" value="1"/>
</dbReference>
<dbReference type="EMBL" id="JAGGNH010000001">
    <property type="protein sequence ID" value="KAJ0985810.1"/>
    <property type="molecule type" value="Genomic_DNA"/>
</dbReference>
<feature type="region of interest" description="Disordered" evidence="9">
    <location>
        <begin position="1035"/>
        <end position="1122"/>
    </location>
</feature>
<feature type="compositionally biased region" description="Basic and acidic residues" evidence="9">
    <location>
        <begin position="848"/>
        <end position="857"/>
    </location>
</feature>
<comment type="caution">
    <text evidence="11">The sequence shown here is derived from an EMBL/GenBank/DDBJ whole genome shotgun (WGS) entry which is preliminary data.</text>
</comment>
<evidence type="ECO:0000256" key="7">
    <source>
        <dbReference type="PROSITE-ProRule" id="PRU00810"/>
    </source>
</evidence>
<dbReference type="Pfam" id="PF16879">
    <property type="entry name" value="Sin3a_C"/>
    <property type="match status" value="1"/>
</dbReference>
<dbReference type="GO" id="GO:0000118">
    <property type="term" value="C:histone deacetylase complex"/>
    <property type="evidence" value="ECO:0007669"/>
    <property type="project" value="TreeGrafter"/>
</dbReference>
<dbReference type="SUPFAM" id="SSF47762">
    <property type="entry name" value="PAH2 domain"/>
    <property type="match status" value="3"/>
</dbReference>
<feature type="compositionally biased region" description="Polar residues" evidence="9">
    <location>
        <begin position="948"/>
        <end position="963"/>
    </location>
</feature>
<dbReference type="Pfam" id="PF02671">
    <property type="entry name" value="PAH"/>
    <property type="match status" value="3"/>
</dbReference>
<evidence type="ECO:0000256" key="9">
    <source>
        <dbReference type="SAM" id="MobiDB-lite"/>
    </source>
</evidence>
<organism evidence="11 12">
    <name type="scientific">Dioscorea zingiberensis</name>
    <dbReference type="NCBI Taxonomy" id="325984"/>
    <lineage>
        <taxon>Eukaryota</taxon>
        <taxon>Viridiplantae</taxon>
        <taxon>Streptophyta</taxon>
        <taxon>Embryophyta</taxon>
        <taxon>Tracheophyta</taxon>
        <taxon>Spermatophyta</taxon>
        <taxon>Magnoliopsida</taxon>
        <taxon>Liliopsida</taxon>
        <taxon>Dioscoreales</taxon>
        <taxon>Dioscoreaceae</taxon>
        <taxon>Dioscorea</taxon>
    </lineage>
</organism>
<dbReference type="GO" id="GO:0003714">
    <property type="term" value="F:transcription corepressor activity"/>
    <property type="evidence" value="ECO:0007669"/>
    <property type="project" value="InterPro"/>
</dbReference>
<accession>A0A9D5D840</accession>
<dbReference type="InterPro" id="IPR003822">
    <property type="entry name" value="PAH"/>
</dbReference>
<evidence type="ECO:0000256" key="4">
    <source>
        <dbReference type="ARBA" id="ARBA00023015"/>
    </source>
</evidence>
<feature type="region of interest" description="Disordered" evidence="9">
    <location>
        <begin position="946"/>
        <end position="994"/>
    </location>
</feature>
<feature type="compositionally biased region" description="Polar residues" evidence="9">
    <location>
        <begin position="9"/>
        <end position="34"/>
    </location>
</feature>
<dbReference type="FunFam" id="1.20.1160.11:FF:000002">
    <property type="entry name" value="Paired amphipathic helix protein SIN3"/>
    <property type="match status" value="1"/>
</dbReference>
<keyword evidence="2" id="KW-0678">Repressor</keyword>
<evidence type="ECO:0000256" key="6">
    <source>
        <dbReference type="ARBA" id="ARBA00023242"/>
    </source>
</evidence>
<evidence type="ECO:0000256" key="5">
    <source>
        <dbReference type="ARBA" id="ARBA00023163"/>
    </source>
</evidence>
<dbReference type="InterPro" id="IPR013194">
    <property type="entry name" value="HDAC_interact_dom"/>
</dbReference>
<dbReference type="Proteomes" id="UP001085076">
    <property type="component" value="Miscellaneous, Linkage group lg01"/>
</dbReference>
<evidence type="ECO:0000259" key="10">
    <source>
        <dbReference type="SMART" id="SM00761"/>
    </source>
</evidence>
<feature type="coiled-coil region" evidence="8">
    <location>
        <begin position="562"/>
        <end position="589"/>
    </location>
</feature>
<evidence type="ECO:0000256" key="2">
    <source>
        <dbReference type="ARBA" id="ARBA00022491"/>
    </source>
</evidence>
<reference evidence="11" key="2">
    <citation type="journal article" date="2022" name="Hortic Res">
        <title>The genome of Dioscorea zingiberensis sheds light on the biosynthesis, origin and evolution of the medicinally important diosgenin saponins.</title>
        <authorList>
            <person name="Li Y."/>
            <person name="Tan C."/>
            <person name="Li Z."/>
            <person name="Guo J."/>
            <person name="Li S."/>
            <person name="Chen X."/>
            <person name="Wang C."/>
            <person name="Dai X."/>
            <person name="Yang H."/>
            <person name="Song W."/>
            <person name="Hou L."/>
            <person name="Xu J."/>
            <person name="Tong Z."/>
            <person name="Xu A."/>
            <person name="Yuan X."/>
            <person name="Wang W."/>
            <person name="Yang Q."/>
            <person name="Chen L."/>
            <person name="Sun Z."/>
            <person name="Wang K."/>
            <person name="Pan B."/>
            <person name="Chen J."/>
            <person name="Bao Y."/>
            <person name="Liu F."/>
            <person name="Qi X."/>
            <person name="Gang D.R."/>
            <person name="Wen J."/>
            <person name="Li J."/>
        </authorList>
    </citation>
    <scope>NUCLEOTIDE SEQUENCE</scope>
    <source>
        <strain evidence="11">Dzin_1.0</strain>
    </source>
</reference>
<sequence>MKKGREDSYSSSQIKRPNSSTSGQTHMANSAAVSNSSKLTTHDALAYLKAVKDIFHDTKEKYDEFLEVMKDFKSQRIDTSGVIARVKELFKGHRDLILGFNTFLPKGYEIKLPAEEKKPVEFQEAITFVNKIKNRFQNEEHVYKSFLDILNMYRRENKSITDVYEEVAALFRDHPDLLDEFTHFLPDTSATGAQHNVTATRPMFRWDGRPSIVPGLKLTSPGQRERTYNSHTERDLTVDRPDLEHDRQRRRAEREKDRKEDRDKREHERDEKDLEHDSRDLDTMQRRRKPSRIGNDAAPEQLHQGGEGAENFATYSISTSSYDDKNALKSVYPQEVSYFDKVKEKLHPDGYQEFLKCIDIYSKEIISKTELKNLLCDVLEKYPDLMDGLDEIFANPGSIDGFLTGVINKKSLWNEGHMTRPVKGEERDRDREYERDDKDKERERERERDRERERLDKSVPFVSKDVGSQRSTLAANKEKYNLSKPISELDLSNCQRCTPSYRLLPKNYPTPPASHRTELGASVLNDVWVSVTSGSEDYSFKHMRKNQYEESLFRCEDDRFELDMLLESVNAATKRVEELLEKMQDNTIKMESPIRLEDHFTPLNLRCIERLYGDHGLDVMDVLRKNASLALPVILTRLKQKQEEWSRCRSDFNKVWAEIYAKNYHKSLDHRSFYFKQQDTKSLSTKALLAEIKEINEKKRKEDDVLLAIAAGNRRPIIPNVEFEYTDPDIHEDLYHIIKYSCGEVCASTDQLDKVLRIWTAFLEPLFGVLPRPQGAEDAVDVVRTKSRAIKSNLVSVRENNGSPSAVVAGNTKQLNPIMNGDDGNLQEQGSLYKARLANGDTPVNRNGFHDADRSAGRSDNPCSTPLHAKVQTTPVADEISGITIQTAAAEQLVDNNSLASRGEQTQCRANLENTSGSTNAKSGHAGAERVLETCANNEVLPLEGGENSRQVVSANGGSATESTKVRRYHDPSTSQNNLKVEREEGELSPNGDFEEDNFVVFENSAVDAVPKGKNSPSSRQYQTKPGEVACSSVAAGDNDADADDEGDESAQRSTEDSENASEAGEDVSGSESGDGEECSREDHEEEDDDADHDDPDGKAESEGEAEGMVDAHDADEGTSLPFPERFLHTSKPLAKHVHEALHDKEDKCSRIFYGNDSFYVLFRLHQTLYERILSAKINSSTAERKWRTTKETSPPDLYAKFMGALYNLLDGSADNTKFEDDCRAIIGTQSYVLFTLDKLIYKVVKQLQAVASDDMDNKLLQLYAYEKSRRPGRFMDVVYHENARVLLHDESIYRFECTSSPTRLSIQLMEYGQEKAEVTAVSIDPNFTAYLYNDFLSSDPDKKKRRAVFLGRNKRKFGTDEYSAYSTAMDGVRVVNGLECKISCNSSKVSYVLDTEDLLVRFVKKRRYSYGGVPTSKRILPLEWDETSTLTLHNVVEITTLQNPSCTYEAASCLGSLASSDIDDV</sequence>
<keyword evidence="6 7" id="KW-0539">Nucleus</keyword>
<gene>
    <name evidence="11" type="ORF">J5N97_004166</name>
</gene>
<dbReference type="InterPro" id="IPR039774">
    <property type="entry name" value="Sin3-like"/>
</dbReference>
<dbReference type="Pfam" id="PF08295">
    <property type="entry name" value="Sin3_corepress"/>
    <property type="match status" value="1"/>
</dbReference>
<dbReference type="GO" id="GO:0000785">
    <property type="term" value="C:chromatin"/>
    <property type="evidence" value="ECO:0007669"/>
    <property type="project" value="TreeGrafter"/>
</dbReference>
<dbReference type="PANTHER" id="PTHR12346:SF0">
    <property type="entry name" value="SIN3A, ISOFORM G"/>
    <property type="match status" value="1"/>
</dbReference>
<dbReference type="OrthoDB" id="10265969at2759"/>
<dbReference type="SMART" id="SM00761">
    <property type="entry name" value="HDAC_interact"/>
    <property type="match status" value="1"/>
</dbReference>
<feature type="compositionally biased region" description="Acidic residues" evidence="9">
    <location>
        <begin position="1057"/>
        <end position="1066"/>
    </location>
</feature>
<feature type="domain" description="Histone deacetylase interacting" evidence="10">
    <location>
        <begin position="493"/>
        <end position="593"/>
    </location>
</feature>
<dbReference type="Gene3D" id="1.20.1160.11">
    <property type="entry name" value="Paired amphipathic helix"/>
    <property type="match status" value="3"/>
</dbReference>
<keyword evidence="8" id="KW-0175">Coiled coil</keyword>
<evidence type="ECO:0000313" key="11">
    <source>
        <dbReference type="EMBL" id="KAJ0985810.1"/>
    </source>
</evidence>
<feature type="region of interest" description="Disordered" evidence="9">
    <location>
        <begin position="201"/>
        <end position="309"/>
    </location>
</feature>
<comment type="subcellular location">
    <subcellularLocation>
        <location evidence="1 7">Nucleus</location>
    </subcellularLocation>
</comment>
<feature type="region of interest" description="Disordered" evidence="9">
    <location>
        <begin position="1"/>
        <end position="34"/>
    </location>
</feature>
<keyword evidence="12" id="KW-1185">Reference proteome</keyword>
<evidence type="ECO:0000256" key="8">
    <source>
        <dbReference type="SAM" id="Coils"/>
    </source>
</evidence>
<keyword evidence="5" id="KW-0804">Transcription</keyword>
<dbReference type="FunFam" id="1.20.1160.11:FF:000003">
    <property type="entry name" value="Paired amphipathic helix SIN3-like protein"/>
    <property type="match status" value="1"/>
</dbReference>
<feature type="region of interest" description="Disordered" evidence="9">
    <location>
        <begin position="842"/>
        <end position="867"/>
    </location>
</feature>
<name>A0A9D5D840_9LILI</name>
<dbReference type="PROSITE" id="PS51477">
    <property type="entry name" value="PAH"/>
    <property type="match status" value="3"/>
</dbReference>
<dbReference type="InterPro" id="IPR036600">
    <property type="entry name" value="PAH_sf"/>
</dbReference>
<evidence type="ECO:0000313" key="12">
    <source>
        <dbReference type="Proteomes" id="UP001085076"/>
    </source>
</evidence>